<gene>
    <name evidence="1" type="ORF">S01H1_57206</name>
</gene>
<proteinExistence type="predicted"/>
<dbReference type="AlphaFoldDB" id="X0W1S9"/>
<protein>
    <submittedName>
        <fullName evidence="1">Uncharacterized protein</fullName>
    </submittedName>
</protein>
<evidence type="ECO:0000313" key="1">
    <source>
        <dbReference type="EMBL" id="GAG24759.1"/>
    </source>
</evidence>
<comment type="caution">
    <text evidence="1">The sequence shown here is derived from an EMBL/GenBank/DDBJ whole genome shotgun (WGS) entry which is preliminary data.</text>
</comment>
<dbReference type="EMBL" id="BARS01037302">
    <property type="protein sequence ID" value="GAG24759.1"/>
    <property type="molecule type" value="Genomic_DNA"/>
</dbReference>
<feature type="non-terminal residue" evidence="1">
    <location>
        <position position="1"/>
    </location>
</feature>
<organism evidence="1">
    <name type="scientific">marine sediment metagenome</name>
    <dbReference type="NCBI Taxonomy" id="412755"/>
    <lineage>
        <taxon>unclassified sequences</taxon>
        <taxon>metagenomes</taxon>
        <taxon>ecological metagenomes</taxon>
    </lineage>
</organism>
<sequence length="101" mass="11199">EIGEDVHGLAGYYTPLKEFKLQHNGREVLVVIGMSNIESACCGGGSCGYAIVPGYVVTWKEGKNESGLPVSQVEPIEDETTKREIAKTVRETEYIFNIDFW</sequence>
<reference evidence="1" key="1">
    <citation type="journal article" date="2014" name="Front. Microbiol.">
        <title>High frequency of phylogenetically diverse reductive dehalogenase-homologous genes in deep subseafloor sedimentary metagenomes.</title>
        <authorList>
            <person name="Kawai M."/>
            <person name="Futagami T."/>
            <person name="Toyoda A."/>
            <person name="Takaki Y."/>
            <person name="Nishi S."/>
            <person name="Hori S."/>
            <person name="Arai W."/>
            <person name="Tsubouchi T."/>
            <person name="Morono Y."/>
            <person name="Uchiyama I."/>
            <person name="Ito T."/>
            <person name="Fujiyama A."/>
            <person name="Inagaki F."/>
            <person name="Takami H."/>
        </authorList>
    </citation>
    <scope>NUCLEOTIDE SEQUENCE</scope>
    <source>
        <strain evidence="1">Expedition CK06-06</strain>
    </source>
</reference>
<name>X0W1S9_9ZZZZ</name>
<accession>X0W1S9</accession>